<evidence type="ECO:0000313" key="5">
    <source>
        <dbReference type="EMBL" id="KAB1635433.1"/>
    </source>
</evidence>
<dbReference type="GeneID" id="98658828"/>
<dbReference type="Gene3D" id="3.30.930.30">
    <property type="match status" value="2"/>
</dbReference>
<proteinExistence type="inferred from homology"/>
<evidence type="ECO:0000256" key="1">
    <source>
        <dbReference type="ARBA" id="ARBA00010873"/>
    </source>
</evidence>
<dbReference type="InterPro" id="IPR005053">
    <property type="entry name" value="MobA_MobL"/>
</dbReference>
<comment type="caution">
    <text evidence="5">The sequence shown here is derived from an EMBL/GenBank/DDBJ whole genome shotgun (WGS) entry which is preliminary data.</text>
</comment>
<feature type="region of interest" description="Disordered" evidence="3">
    <location>
        <begin position="270"/>
        <end position="305"/>
    </location>
</feature>
<organism evidence="5 6">
    <name type="scientific">Ellagibacter isourolithinifaciens</name>
    <dbReference type="NCBI Taxonomy" id="2137581"/>
    <lineage>
        <taxon>Bacteria</taxon>
        <taxon>Bacillati</taxon>
        <taxon>Actinomycetota</taxon>
        <taxon>Coriobacteriia</taxon>
        <taxon>Eggerthellales</taxon>
        <taxon>Eggerthellaceae</taxon>
        <taxon>Ellagibacter</taxon>
    </lineage>
</organism>
<feature type="domain" description="MobA/MobL protein" evidence="4">
    <location>
        <begin position="77"/>
        <end position="363"/>
    </location>
</feature>
<gene>
    <name evidence="5" type="ORF">F8C90_10465</name>
</gene>
<keyword evidence="6" id="KW-1185">Reference proteome</keyword>
<comment type="similarity">
    <text evidence="1">Belongs to the MobA/MobL family.</text>
</comment>
<sequence>MTCAAARGFSVGTVTPSDYATAPQSCHSPAAIPESSRAARCRRGGAPASCQGSSTGGLAVAIFHCNISVASRAVGASAVAGAAYISRSAIEFEREGTMFDFTKAHRHERLVADLGIALPDNAPKRFGERGALWNEVERVEKKADAQLCRRIEWALPDELPDDEKIRLARKHVAQRAAAGHVVDACIHCNVDGTNWHVHELEPLRPVGENGFLAKSENVYVCRKLGEKDDRKASAKEFAFLKAEGWEKVYRYRIGGETRWLTPTEAAARVRGKLGQSADPEDVSELTRKSRQGRNPKQETRYLTDWNEPTKAEEWRSEIAALINDALEENGFDGRVDHRSYERQGIERVPQVHEGSRVRAMENRAKAEAEAAG</sequence>
<evidence type="ECO:0000259" key="4">
    <source>
        <dbReference type="Pfam" id="PF03389"/>
    </source>
</evidence>
<feature type="region of interest" description="Disordered" evidence="3">
    <location>
        <begin position="342"/>
        <end position="372"/>
    </location>
</feature>
<dbReference type="EMBL" id="WAJR01000045">
    <property type="protein sequence ID" value="KAB1635433.1"/>
    <property type="molecule type" value="Genomic_DNA"/>
</dbReference>
<name>A0A6N6NP76_9ACTN</name>
<dbReference type="RefSeq" id="WP_158050458.1">
    <property type="nucleotide sequence ID" value="NZ_WAJR01000045.1"/>
</dbReference>
<evidence type="ECO:0000256" key="2">
    <source>
        <dbReference type="ARBA" id="ARBA00022971"/>
    </source>
</evidence>
<dbReference type="OrthoDB" id="1826980at2"/>
<accession>A0A6N6NP76</accession>
<evidence type="ECO:0000313" key="6">
    <source>
        <dbReference type="Proteomes" id="UP000468668"/>
    </source>
</evidence>
<reference evidence="5 6" key="1">
    <citation type="submission" date="2019-09" db="EMBL/GenBank/DDBJ databases">
        <title>Whole genome shotgun sequencing (WGS) of Ellagibacter isourolithinifaciens DSM 104140(T) and Adlercreutzia muris DSM 29508(T).</title>
        <authorList>
            <person name="Stoll D.A."/>
            <person name="Danylec N."/>
            <person name="Huch M."/>
        </authorList>
    </citation>
    <scope>NUCLEOTIDE SEQUENCE [LARGE SCALE GENOMIC DNA]</scope>
    <source>
        <strain evidence="5 6">DSM 104140</strain>
    </source>
</reference>
<evidence type="ECO:0000256" key="3">
    <source>
        <dbReference type="SAM" id="MobiDB-lite"/>
    </source>
</evidence>
<dbReference type="Pfam" id="PF03389">
    <property type="entry name" value="MobA_MobL"/>
    <property type="match status" value="1"/>
</dbReference>
<feature type="compositionally biased region" description="Basic and acidic residues" evidence="3">
    <location>
        <begin position="295"/>
        <end position="305"/>
    </location>
</feature>
<protein>
    <recommendedName>
        <fullName evidence="4">MobA/MobL protein domain-containing protein</fullName>
    </recommendedName>
</protein>
<dbReference type="Proteomes" id="UP000468668">
    <property type="component" value="Unassembled WGS sequence"/>
</dbReference>
<feature type="non-terminal residue" evidence="5">
    <location>
        <position position="372"/>
    </location>
</feature>
<dbReference type="AlphaFoldDB" id="A0A6N6NP76"/>
<keyword evidence="2" id="KW-0184">Conjugation</keyword>